<dbReference type="EMBL" id="AP018216">
    <property type="protein sequence ID" value="BAY67431.1"/>
    <property type="molecule type" value="Genomic_DNA"/>
</dbReference>
<feature type="signal peptide" evidence="1">
    <location>
        <begin position="1"/>
        <end position="26"/>
    </location>
</feature>
<dbReference type="AlphaFoldDB" id="A0A1Z4KEL6"/>
<feature type="chain" id="PRO_5011119816" evidence="1">
    <location>
        <begin position="27"/>
        <end position="189"/>
    </location>
</feature>
<sequence length="189" mass="20899">MRILAATVVLTSSLLMTGFIHTSALANNAMTLSQSTPKLQPNKAQPINISKAEFGVAVRDAGGKFNFTPTIRVPLEEGSKYGWRIQIQDVKGQVTWREVLRLPKPPETWATDNGENFTLSADGTEAVTKRTQLPKDGVIENFWTIAPGDPPGKHIIYVYVDDHLVGNFEFEIVPKGNREVKGREQLGKI</sequence>
<name>A0A1Z4KEL6_ANAVA</name>
<keyword evidence="1" id="KW-0732">Signal</keyword>
<proteinExistence type="predicted"/>
<evidence type="ECO:0000256" key="1">
    <source>
        <dbReference type="SAM" id="SignalP"/>
    </source>
</evidence>
<dbReference type="Proteomes" id="UP000217507">
    <property type="component" value="Chromosome"/>
</dbReference>
<evidence type="ECO:0000313" key="2">
    <source>
        <dbReference type="EMBL" id="BAY67431.1"/>
    </source>
</evidence>
<gene>
    <name evidence="2" type="ORF">NIES23_02040</name>
</gene>
<reference evidence="2 3" key="1">
    <citation type="submission" date="2017-06" db="EMBL/GenBank/DDBJ databases">
        <title>Genome sequencing of cyanobaciteial culture collection at National Institute for Environmental Studies (NIES).</title>
        <authorList>
            <person name="Hirose Y."/>
            <person name="Shimura Y."/>
            <person name="Fujisawa T."/>
            <person name="Nakamura Y."/>
            <person name="Kawachi M."/>
        </authorList>
    </citation>
    <scope>NUCLEOTIDE SEQUENCE [LARGE SCALE GENOMIC DNA]</scope>
    <source>
        <strain evidence="2 3">NIES-23</strain>
    </source>
</reference>
<organism evidence="2 3">
    <name type="scientific">Trichormus variabilis NIES-23</name>
    <dbReference type="NCBI Taxonomy" id="1973479"/>
    <lineage>
        <taxon>Bacteria</taxon>
        <taxon>Bacillati</taxon>
        <taxon>Cyanobacteriota</taxon>
        <taxon>Cyanophyceae</taxon>
        <taxon>Nostocales</taxon>
        <taxon>Nostocaceae</taxon>
        <taxon>Trichormus</taxon>
    </lineage>
</organism>
<accession>A0A1Z4KEL6</accession>
<evidence type="ECO:0000313" key="3">
    <source>
        <dbReference type="Proteomes" id="UP000217507"/>
    </source>
</evidence>
<protein>
    <submittedName>
        <fullName evidence="2">Uncharacterized protein</fullName>
    </submittedName>
</protein>